<dbReference type="Proteomes" id="UP001165663">
    <property type="component" value="Unassembled WGS sequence"/>
</dbReference>
<dbReference type="InterPro" id="IPR036629">
    <property type="entry name" value="YjbJ_sf"/>
</dbReference>
<keyword evidence="5" id="KW-1185">Reference proteome</keyword>
<organism evidence="4 5">
    <name type="scientific">Mycobacterium kiyosense</name>
    <dbReference type="NCBI Taxonomy" id="2871094"/>
    <lineage>
        <taxon>Bacteria</taxon>
        <taxon>Bacillati</taxon>
        <taxon>Actinomycetota</taxon>
        <taxon>Actinomycetes</taxon>
        <taxon>Mycobacteriales</taxon>
        <taxon>Mycobacteriaceae</taxon>
        <taxon>Mycobacterium</taxon>
    </lineage>
</organism>
<protein>
    <recommendedName>
        <fullName evidence="2">CsbD-like domain-containing protein</fullName>
    </recommendedName>
</protein>
<dbReference type="EMBL" id="BRXE01000088">
    <property type="protein sequence ID" value="GLB85521.1"/>
    <property type="molecule type" value="Genomic_DNA"/>
</dbReference>
<comment type="similarity">
    <text evidence="1">Belongs to the UPF0337 (CsbD) family.</text>
</comment>
<name>A0A9P3V1S2_9MYCO</name>
<evidence type="ECO:0000313" key="3">
    <source>
        <dbReference type="EMBL" id="GLB85521.1"/>
    </source>
</evidence>
<evidence type="ECO:0000259" key="2">
    <source>
        <dbReference type="Pfam" id="PF05532"/>
    </source>
</evidence>
<accession>A0A9P3V1S2</accession>
<gene>
    <name evidence="4" type="ORF">Mkiyose1413_50650</name>
    <name evidence="3" type="ORF">SRL2020028_47770</name>
</gene>
<proteinExistence type="inferred from homology"/>
<evidence type="ECO:0000313" key="5">
    <source>
        <dbReference type="Proteomes" id="UP001064782"/>
    </source>
</evidence>
<evidence type="ECO:0000313" key="4">
    <source>
        <dbReference type="EMBL" id="GLD33182.1"/>
    </source>
</evidence>
<dbReference type="Gene3D" id="1.10.1470.10">
    <property type="entry name" value="YjbJ"/>
    <property type="match status" value="1"/>
</dbReference>
<dbReference type="EMBL" id="BRZI01000068">
    <property type="protein sequence ID" value="GLD33182.1"/>
    <property type="molecule type" value="Genomic_DNA"/>
</dbReference>
<comment type="caution">
    <text evidence="4">The sequence shown here is derived from an EMBL/GenBank/DDBJ whole genome shotgun (WGS) entry which is preliminary data.</text>
</comment>
<dbReference type="Proteomes" id="UP001064782">
    <property type="component" value="Unassembled WGS sequence"/>
</dbReference>
<dbReference type="InterPro" id="IPR008462">
    <property type="entry name" value="CsbD"/>
</dbReference>
<dbReference type="AlphaFoldDB" id="A0A9P3V1S2"/>
<sequence>MQQNMAANRAGNRLSNTAQYWGGRAKETVGRLTGDRRTEYEGRLDQVKANVKDAGNRVAHSFRRRRRSF</sequence>
<dbReference type="SUPFAM" id="SSF69047">
    <property type="entry name" value="Hypothetical protein YjbJ"/>
    <property type="match status" value="1"/>
</dbReference>
<dbReference type="Pfam" id="PF05532">
    <property type="entry name" value="CsbD"/>
    <property type="match status" value="1"/>
</dbReference>
<reference evidence="4" key="1">
    <citation type="submission" date="2022-08" db="EMBL/GenBank/DDBJ databases">
        <title>Mycobacterium kiyosense sp. nov., scotochromogenic slow-glowing species isolated from respiratory specimens.</title>
        <authorList>
            <person name="Fukano H."/>
            <person name="Kazumi Y."/>
            <person name="Sakagami N."/>
            <person name="Ato M."/>
            <person name="Mitarai S."/>
            <person name="Hoshino Y."/>
        </authorList>
    </citation>
    <scope>NUCLEOTIDE SEQUENCE</scope>
    <source>
        <strain evidence="4">1413</strain>
        <strain evidence="3">SRL2020-028</strain>
    </source>
</reference>
<evidence type="ECO:0000256" key="1">
    <source>
        <dbReference type="ARBA" id="ARBA00009129"/>
    </source>
</evidence>
<feature type="domain" description="CsbD-like" evidence="2">
    <location>
        <begin position="12"/>
        <end position="60"/>
    </location>
</feature>